<dbReference type="EMBL" id="JARXVC010000003">
    <property type="protein sequence ID" value="MDH6280182.1"/>
    <property type="molecule type" value="Genomic_DNA"/>
</dbReference>
<feature type="domain" description="SnoaL-like" evidence="1">
    <location>
        <begin position="6"/>
        <end position="137"/>
    </location>
</feature>
<proteinExistence type="predicted"/>
<dbReference type="Proteomes" id="UP001160334">
    <property type="component" value="Unassembled WGS sequence"/>
</dbReference>
<accession>A0ABT6M7A2</accession>
<keyword evidence="3" id="KW-1185">Reference proteome</keyword>
<comment type="caution">
    <text evidence="2">The sequence shown here is derived from an EMBL/GenBank/DDBJ whole genome shotgun (WGS) entry which is preliminary data.</text>
</comment>
<dbReference type="InterPro" id="IPR032710">
    <property type="entry name" value="NTF2-like_dom_sf"/>
</dbReference>
<protein>
    <submittedName>
        <fullName evidence="2">Ketosteroid isomerase-like protein</fullName>
    </submittedName>
</protein>
<evidence type="ECO:0000313" key="3">
    <source>
        <dbReference type="Proteomes" id="UP001160334"/>
    </source>
</evidence>
<gene>
    <name evidence="2" type="ORF">M2280_001394</name>
</gene>
<sequence length="153" mass="17012">MLRMTRELADRLALSDLVAQYAIAVDRRDELALAALFTDDARLVQPAGLVRRGKEPVLDGAPSIVAGVLGAVAHLHSTRHVVSQQIADPAGDTARGEVYCEAHHVYAVEDGHRDYVVAIRYEDEYRRDAGAWRIARRELFVDFTHDRPVDLLG</sequence>
<evidence type="ECO:0000313" key="2">
    <source>
        <dbReference type="EMBL" id="MDH6280182.1"/>
    </source>
</evidence>
<reference evidence="2 3" key="1">
    <citation type="submission" date="2023-04" db="EMBL/GenBank/DDBJ databases">
        <title>Forest soil microbial communities from Buena Vista Peninsula, Colon Province, Panama.</title>
        <authorList>
            <person name="Bouskill N."/>
        </authorList>
    </citation>
    <scope>NUCLEOTIDE SEQUENCE [LARGE SCALE GENOMIC DNA]</scope>
    <source>
        <strain evidence="2 3">CFH S0262</strain>
    </source>
</reference>
<organism evidence="2 3">
    <name type="scientific">Prescottella agglutinans</name>
    <dbReference type="NCBI Taxonomy" id="1644129"/>
    <lineage>
        <taxon>Bacteria</taxon>
        <taxon>Bacillati</taxon>
        <taxon>Actinomycetota</taxon>
        <taxon>Actinomycetes</taxon>
        <taxon>Mycobacteriales</taxon>
        <taxon>Nocardiaceae</taxon>
        <taxon>Prescottella</taxon>
    </lineage>
</organism>
<dbReference type="Gene3D" id="3.10.450.50">
    <property type="match status" value="1"/>
</dbReference>
<dbReference type="CDD" id="cd00531">
    <property type="entry name" value="NTF2_like"/>
    <property type="match status" value="1"/>
</dbReference>
<evidence type="ECO:0000259" key="1">
    <source>
        <dbReference type="Pfam" id="PF13577"/>
    </source>
</evidence>
<dbReference type="InterPro" id="IPR037401">
    <property type="entry name" value="SnoaL-like"/>
</dbReference>
<dbReference type="SUPFAM" id="SSF54427">
    <property type="entry name" value="NTF2-like"/>
    <property type="match status" value="1"/>
</dbReference>
<dbReference type="Pfam" id="PF13577">
    <property type="entry name" value="SnoaL_4"/>
    <property type="match status" value="1"/>
</dbReference>
<name>A0ABT6M7A2_9NOCA</name>